<reference evidence="1" key="1">
    <citation type="submission" date="2009-03" db="EMBL/GenBank/DDBJ databases">
        <authorList>
            <person name="Warren W."/>
            <person name="Ye L."/>
            <person name="Minx P."/>
            <person name="Worley K."/>
            <person name="Gibbs R."/>
            <person name="Wilson R.K."/>
        </authorList>
    </citation>
    <scope>NUCLEOTIDE SEQUENCE [LARGE SCALE GENOMIC DNA]</scope>
</reference>
<keyword evidence="2" id="KW-1185">Reference proteome</keyword>
<dbReference type="PANTHER" id="PTHR46254">
    <property type="entry name" value="PROTEIN GVQW1-RELATED"/>
    <property type="match status" value="1"/>
</dbReference>
<name>A0A5F4VU27_CALJA</name>
<dbReference type="Proteomes" id="UP000008225">
    <property type="component" value="Chromosome 17"/>
</dbReference>
<dbReference type="GeneTree" id="ENSGT01050000248305"/>
<protein>
    <submittedName>
        <fullName evidence="1">Uncharacterized protein</fullName>
    </submittedName>
</protein>
<reference evidence="1" key="2">
    <citation type="submission" date="2025-08" db="UniProtKB">
        <authorList>
            <consortium name="Ensembl"/>
        </authorList>
    </citation>
    <scope>IDENTIFICATION</scope>
</reference>
<dbReference type="STRING" id="9483.ENSCJAP00000069071"/>
<organism evidence="1 2">
    <name type="scientific">Callithrix jacchus</name>
    <name type="common">White-tufted-ear marmoset</name>
    <name type="synonym">Simia Jacchus</name>
    <dbReference type="NCBI Taxonomy" id="9483"/>
    <lineage>
        <taxon>Eukaryota</taxon>
        <taxon>Metazoa</taxon>
        <taxon>Chordata</taxon>
        <taxon>Craniata</taxon>
        <taxon>Vertebrata</taxon>
        <taxon>Euteleostomi</taxon>
        <taxon>Mammalia</taxon>
        <taxon>Eutheria</taxon>
        <taxon>Euarchontoglires</taxon>
        <taxon>Primates</taxon>
        <taxon>Haplorrhini</taxon>
        <taxon>Platyrrhini</taxon>
        <taxon>Cebidae</taxon>
        <taxon>Callitrichinae</taxon>
        <taxon>Callithrix</taxon>
        <taxon>Callithrix</taxon>
    </lineage>
</organism>
<dbReference type="InParanoid" id="A0A5F4VU27"/>
<dbReference type="Ensembl" id="ENSCJAT00000103986.2">
    <property type="protein sequence ID" value="ENSCJAP00000069071.1"/>
    <property type="gene ID" value="ENSCJAG00000053621.2"/>
</dbReference>
<evidence type="ECO:0000313" key="2">
    <source>
        <dbReference type="Proteomes" id="UP000008225"/>
    </source>
</evidence>
<reference evidence="1" key="3">
    <citation type="submission" date="2025-09" db="UniProtKB">
        <authorList>
            <consortium name="Ensembl"/>
        </authorList>
    </citation>
    <scope>IDENTIFICATION</scope>
</reference>
<accession>A0A5F4VU27</accession>
<evidence type="ECO:0000313" key="1">
    <source>
        <dbReference type="Ensembl" id="ENSCJAP00000069071.1"/>
    </source>
</evidence>
<proteinExistence type="predicted"/>
<dbReference type="AlphaFoldDB" id="A0A5F4VU27"/>
<sequence>MKKKRDYKCRREEIIGRTRSCGRGRLVLSPGCSSVAQSQLTAIFTSWVQAILLPQPPEELGLQAGVQWCEFGSLQPLPPRFKRFSCLSIPRTGECHHAQVIFCIFSKDGVSPCWTGLSRSLDLVIYPPRPP</sequence>
<dbReference type="PANTHER" id="PTHR46254:SF6">
    <property type="entry name" value="HIGH MOBILITY GROUP AT-HOOK 2"/>
    <property type="match status" value="1"/>
</dbReference>
<dbReference type="Bgee" id="ENSCJAG00000053621">
    <property type="expression patterns" value="Expressed in liver and 1 other cell type or tissue"/>
</dbReference>